<reference evidence="11" key="1">
    <citation type="submission" date="2025-08" db="UniProtKB">
        <authorList>
            <consortium name="RefSeq"/>
        </authorList>
    </citation>
    <scope>IDENTIFICATION</scope>
    <source>
        <tissue evidence="11">Tentacle</tissue>
    </source>
</reference>
<dbReference type="GO" id="GO:0061136">
    <property type="term" value="P:regulation of proteasomal protein catabolic process"/>
    <property type="evidence" value="ECO:0007669"/>
    <property type="project" value="TreeGrafter"/>
</dbReference>
<dbReference type="GO" id="GO:0070628">
    <property type="term" value="F:proteasome binding"/>
    <property type="evidence" value="ECO:0007669"/>
    <property type="project" value="TreeGrafter"/>
</dbReference>
<dbReference type="GO" id="GO:0043161">
    <property type="term" value="P:proteasome-mediated ubiquitin-dependent protein catabolic process"/>
    <property type="evidence" value="ECO:0007669"/>
    <property type="project" value="InterPro"/>
</dbReference>
<dbReference type="InterPro" id="IPR029071">
    <property type="entry name" value="Ubiquitin-like_domsf"/>
</dbReference>
<dbReference type="InterPro" id="IPR038765">
    <property type="entry name" value="Papain-like_cys_pep_sf"/>
</dbReference>
<keyword evidence="4 7" id="KW-0833">Ubl conjugation pathway</keyword>
<keyword evidence="10" id="KW-1185">Reference proteome</keyword>
<dbReference type="SUPFAM" id="SSF54236">
    <property type="entry name" value="Ubiquitin-like"/>
    <property type="match status" value="1"/>
</dbReference>
<dbReference type="PANTHER" id="PTHR43982">
    <property type="entry name" value="UBIQUITIN CARBOXYL-TERMINAL HYDROLASE"/>
    <property type="match status" value="1"/>
</dbReference>
<dbReference type="Pfam" id="PF00443">
    <property type="entry name" value="UCH"/>
    <property type="match status" value="1"/>
</dbReference>
<keyword evidence="5 7" id="KW-0378">Hydrolase</keyword>
<dbReference type="Pfam" id="PF00240">
    <property type="entry name" value="ubiquitin"/>
    <property type="match status" value="1"/>
</dbReference>
<protein>
    <recommendedName>
        <fullName evidence="7">Ubiquitin carboxyl-terminal hydrolase</fullName>
        <ecNumber evidence="7">3.4.19.12</ecNumber>
    </recommendedName>
</protein>
<evidence type="ECO:0000256" key="7">
    <source>
        <dbReference type="RuleBase" id="RU366025"/>
    </source>
</evidence>
<dbReference type="InterPro" id="IPR001394">
    <property type="entry name" value="Peptidase_C19_UCH"/>
</dbReference>
<comment type="similarity">
    <text evidence="2">Belongs to the peptidase C19 family. USP14/UBP6 subfamily.</text>
</comment>
<dbReference type="InterPro" id="IPR044635">
    <property type="entry name" value="UBP14-like"/>
</dbReference>
<evidence type="ECO:0000259" key="9">
    <source>
        <dbReference type="PROSITE" id="PS50235"/>
    </source>
</evidence>
<feature type="domain" description="USP" evidence="9">
    <location>
        <begin position="105"/>
        <end position="491"/>
    </location>
</feature>
<dbReference type="FunCoup" id="A0A6P8HA51">
    <property type="interactions" value="2775"/>
</dbReference>
<keyword evidence="3 7" id="KW-0645">Protease</keyword>
<evidence type="ECO:0000256" key="5">
    <source>
        <dbReference type="ARBA" id="ARBA00022801"/>
    </source>
</evidence>
<dbReference type="SMART" id="SM00213">
    <property type="entry name" value="UBQ"/>
    <property type="match status" value="1"/>
</dbReference>
<dbReference type="InterPro" id="IPR000626">
    <property type="entry name" value="Ubiquitin-like_dom"/>
</dbReference>
<dbReference type="PROSITE" id="PS00973">
    <property type="entry name" value="USP_2"/>
    <property type="match status" value="1"/>
</dbReference>
<dbReference type="GO" id="GO:0016579">
    <property type="term" value="P:protein deubiquitination"/>
    <property type="evidence" value="ECO:0007669"/>
    <property type="project" value="InterPro"/>
</dbReference>
<dbReference type="FunFam" id="3.90.70.10:FF:000032">
    <property type="entry name" value="Ubiquitin carboxyl-terminal hydrolase 14"/>
    <property type="match status" value="1"/>
</dbReference>
<evidence type="ECO:0000313" key="10">
    <source>
        <dbReference type="Proteomes" id="UP000515163"/>
    </source>
</evidence>
<dbReference type="Gene3D" id="3.90.70.10">
    <property type="entry name" value="Cysteine proteinases"/>
    <property type="match status" value="1"/>
</dbReference>
<evidence type="ECO:0000256" key="3">
    <source>
        <dbReference type="ARBA" id="ARBA00022670"/>
    </source>
</evidence>
<dbReference type="KEGG" id="aten:116289644"/>
<dbReference type="PROSITE" id="PS50053">
    <property type="entry name" value="UBIQUITIN_2"/>
    <property type="match status" value="1"/>
</dbReference>
<dbReference type="CDD" id="cd16104">
    <property type="entry name" value="Ubl_USP14_like"/>
    <property type="match status" value="1"/>
</dbReference>
<dbReference type="EC" id="3.4.19.12" evidence="7"/>
<name>A0A6P8HA51_ACTTE</name>
<gene>
    <name evidence="11" type="primary">LOC116289644</name>
</gene>
<dbReference type="Proteomes" id="UP000515163">
    <property type="component" value="Unplaced"/>
</dbReference>
<evidence type="ECO:0000256" key="4">
    <source>
        <dbReference type="ARBA" id="ARBA00022786"/>
    </source>
</evidence>
<dbReference type="Gene3D" id="3.10.20.90">
    <property type="entry name" value="Phosphatidylinositol 3-kinase Catalytic Subunit, Chain A, domain 1"/>
    <property type="match status" value="1"/>
</dbReference>
<dbReference type="PROSITE" id="PS50235">
    <property type="entry name" value="USP_3"/>
    <property type="match status" value="1"/>
</dbReference>
<comment type="catalytic activity">
    <reaction evidence="1 7">
        <text>Thiol-dependent hydrolysis of ester, thioester, amide, peptide and isopeptide bonds formed by the C-terminal Gly of ubiquitin (a 76-residue protein attached to proteins as an intracellular targeting signal).</text>
        <dbReference type="EC" id="3.4.19.12"/>
    </reaction>
</comment>
<dbReference type="RefSeq" id="XP_031552451.1">
    <property type="nucleotide sequence ID" value="XM_031696591.1"/>
</dbReference>
<evidence type="ECO:0000313" key="11">
    <source>
        <dbReference type="RefSeq" id="XP_031552451.1"/>
    </source>
</evidence>
<dbReference type="CDD" id="cd02657">
    <property type="entry name" value="Peptidase_C19A"/>
    <property type="match status" value="1"/>
</dbReference>
<sequence>MPIYRVNIKWGKEKFENVELNTDEPTEVFKAQLFALSSVPPERQKVMLKGAVLKDDSWESFKLKNGVTLMMMGSAGEIPQAPQKKTMFVEDMTDSQLASAYELPAGLNNLGNTCYMNATIQCLRNVPELKTNLSKYSGQLMIGGDLGSPESVTVAMRDLYNSMDKTSETFPPIIFLQVLHKAFPQFAEKTEQGVFAQQDANECWTQVVRILQQKLPGETASVEGTEEKAAPSNKGFMDQYFGIESESIMKCVEAPEEPEVKSKETLFQLSCFISQEVKYIHTGLQSRLKESITKNSPTLNRDAEYVKTSKLSRLPAYLPIQLVRFYFKEKEAVNAKILKDVKFPLMLDVYDMCTEELQQKLTPIRSKFKEMEDRKLEEVRNLKEKSNGGKTDEKVEAMEVDKKKTTTTIEPYSFPDDIGSNNSGYYDLIAVLTHQGRSSSSGHYLAWIKKNDDEWYKCDDDNISRVHSEDILKLSGGGDWHCAYVLLYGPRKLETVQETS</sequence>
<dbReference type="InterPro" id="IPR028889">
    <property type="entry name" value="USP"/>
</dbReference>
<dbReference type="InParanoid" id="A0A6P8HA51"/>
<evidence type="ECO:0000259" key="8">
    <source>
        <dbReference type="PROSITE" id="PS50053"/>
    </source>
</evidence>
<dbReference type="PROSITE" id="PS00972">
    <property type="entry name" value="USP_1"/>
    <property type="match status" value="1"/>
</dbReference>
<dbReference type="PANTHER" id="PTHR43982:SF1">
    <property type="entry name" value="UBIQUITIN CARBOXYL-TERMINAL HYDROLASE 14"/>
    <property type="match status" value="1"/>
</dbReference>
<dbReference type="FunFam" id="3.10.20.90:FF:000119">
    <property type="entry name" value="Ubiquitin carboxyl-terminal hydrolase 14"/>
    <property type="match status" value="1"/>
</dbReference>
<dbReference type="PROSITE" id="PS00299">
    <property type="entry name" value="UBIQUITIN_1"/>
    <property type="match status" value="1"/>
</dbReference>
<dbReference type="InterPro" id="IPR018200">
    <property type="entry name" value="USP_CS"/>
</dbReference>
<dbReference type="GO" id="GO:0004843">
    <property type="term" value="F:cysteine-type deubiquitinase activity"/>
    <property type="evidence" value="ECO:0007669"/>
    <property type="project" value="UniProtKB-UniRule"/>
</dbReference>
<proteinExistence type="inferred from homology"/>
<dbReference type="SUPFAM" id="SSF54001">
    <property type="entry name" value="Cysteine proteinases"/>
    <property type="match status" value="1"/>
</dbReference>
<evidence type="ECO:0000256" key="6">
    <source>
        <dbReference type="ARBA" id="ARBA00022807"/>
    </source>
</evidence>
<organism evidence="10 11">
    <name type="scientific">Actinia tenebrosa</name>
    <name type="common">Australian red waratah sea anemone</name>
    <dbReference type="NCBI Taxonomy" id="6105"/>
    <lineage>
        <taxon>Eukaryota</taxon>
        <taxon>Metazoa</taxon>
        <taxon>Cnidaria</taxon>
        <taxon>Anthozoa</taxon>
        <taxon>Hexacorallia</taxon>
        <taxon>Actiniaria</taxon>
        <taxon>Actiniidae</taxon>
        <taxon>Actinia</taxon>
    </lineage>
</organism>
<evidence type="ECO:0000256" key="2">
    <source>
        <dbReference type="ARBA" id="ARBA00008739"/>
    </source>
</evidence>
<dbReference type="GeneID" id="116289644"/>
<dbReference type="InterPro" id="IPR019954">
    <property type="entry name" value="Ubiquitin_CS"/>
</dbReference>
<feature type="domain" description="Ubiquitin-like" evidence="8">
    <location>
        <begin position="4"/>
        <end position="72"/>
    </location>
</feature>
<dbReference type="OrthoDB" id="333239at2759"/>
<dbReference type="AlphaFoldDB" id="A0A6P8HA51"/>
<accession>A0A6P8HA51</accession>
<evidence type="ECO:0000256" key="1">
    <source>
        <dbReference type="ARBA" id="ARBA00000707"/>
    </source>
</evidence>
<keyword evidence="6 7" id="KW-0788">Thiol protease</keyword>